<organism evidence="2 3">
    <name type="scientific">Trematosphaeria pertusa</name>
    <dbReference type="NCBI Taxonomy" id="390896"/>
    <lineage>
        <taxon>Eukaryota</taxon>
        <taxon>Fungi</taxon>
        <taxon>Dikarya</taxon>
        <taxon>Ascomycota</taxon>
        <taxon>Pezizomycotina</taxon>
        <taxon>Dothideomycetes</taxon>
        <taxon>Pleosporomycetidae</taxon>
        <taxon>Pleosporales</taxon>
        <taxon>Massarineae</taxon>
        <taxon>Trematosphaeriaceae</taxon>
        <taxon>Trematosphaeria</taxon>
    </lineage>
</organism>
<dbReference type="Proteomes" id="UP000800094">
    <property type="component" value="Unassembled WGS sequence"/>
</dbReference>
<keyword evidence="1" id="KW-0472">Membrane</keyword>
<proteinExistence type="predicted"/>
<evidence type="ECO:0000313" key="2">
    <source>
        <dbReference type="EMBL" id="KAF2250637.1"/>
    </source>
</evidence>
<gene>
    <name evidence="2" type="ORF">BU26DRAFT_267763</name>
</gene>
<keyword evidence="1" id="KW-1133">Transmembrane helix</keyword>
<dbReference type="RefSeq" id="XP_033685641.1">
    <property type="nucleotide sequence ID" value="XM_033821332.1"/>
</dbReference>
<protein>
    <submittedName>
        <fullName evidence="2">Uncharacterized protein</fullName>
    </submittedName>
</protein>
<accession>A0A6A6IKC0</accession>
<keyword evidence="1" id="KW-0812">Transmembrane</keyword>
<dbReference type="GeneID" id="54574662"/>
<dbReference type="EMBL" id="ML987193">
    <property type="protein sequence ID" value="KAF2250637.1"/>
    <property type="molecule type" value="Genomic_DNA"/>
</dbReference>
<evidence type="ECO:0000313" key="3">
    <source>
        <dbReference type="Proteomes" id="UP000800094"/>
    </source>
</evidence>
<sequence length="76" mass="8890">MGYGNGWSYWEHERSSRLELNDDALRWEVLLVAGYPLLLLGLRGLLTQTCWRSNRGFLVHLIAFFNRVLHRSSAAW</sequence>
<name>A0A6A6IKC0_9PLEO</name>
<keyword evidence="3" id="KW-1185">Reference proteome</keyword>
<feature type="transmembrane region" description="Helical" evidence="1">
    <location>
        <begin position="24"/>
        <end position="46"/>
    </location>
</feature>
<dbReference type="AlphaFoldDB" id="A0A6A6IKC0"/>
<evidence type="ECO:0000256" key="1">
    <source>
        <dbReference type="SAM" id="Phobius"/>
    </source>
</evidence>
<reference evidence="2" key="1">
    <citation type="journal article" date="2020" name="Stud. Mycol.">
        <title>101 Dothideomycetes genomes: a test case for predicting lifestyles and emergence of pathogens.</title>
        <authorList>
            <person name="Haridas S."/>
            <person name="Albert R."/>
            <person name="Binder M."/>
            <person name="Bloem J."/>
            <person name="Labutti K."/>
            <person name="Salamov A."/>
            <person name="Andreopoulos B."/>
            <person name="Baker S."/>
            <person name="Barry K."/>
            <person name="Bills G."/>
            <person name="Bluhm B."/>
            <person name="Cannon C."/>
            <person name="Castanera R."/>
            <person name="Culley D."/>
            <person name="Daum C."/>
            <person name="Ezra D."/>
            <person name="Gonzalez J."/>
            <person name="Henrissat B."/>
            <person name="Kuo A."/>
            <person name="Liang C."/>
            <person name="Lipzen A."/>
            <person name="Lutzoni F."/>
            <person name="Magnuson J."/>
            <person name="Mondo S."/>
            <person name="Nolan M."/>
            <person name="Ohm R."/>
            <person name="Pangilinan J."/>
            <person name="Park H.-J."/>
            <person name="Ramirez L."/>
            <person name="Alfaro M."/>
            <person name="Sun H."/>
            <person name="Tritt A."/>
            <person name="Yoshinaga Y."/>
            <person name="Zwiers L.-H."/>
            <person name="Turgeon B."/>
            <person name="Goodwin S."/>
            <person name="Spatafora J."/>
            <person name="Crous P."/>
            <person name="Grigoriev I."/>
        </authorList>
    </citation>
    <scope>NUCLEOTIDE SEQUENCE</scope>
    <source>
        <strain evidence="2">CBS 122368</strain>
    </source>
</reference>